<keyword evidence="4" id="KW-1003">Cell membrane</keyword>
<dbReference type="CDD" id="cd06261">
    <property type="entry name" value="TM_PBP2"/>
    <property type="match status" value="1"/>
</dbReference>
<dbReference type="AlphaFoldDB" id="A0A7S8HDU3"/>
<dbReference type="InterPro" id="IPR035906">
    <property type="entry name" value="MetI-like_sf"/>
</dbReference>
<feature type="transmembrane region" description="Helical" evidence="9">
    <location>
        <begin position="105"/>
        <end position="128"/>
    </location>
</feature>
<evidence type="ECO:0000256" key="9">
    <source>
        <dbReference type="RuleBase" id="RU363032"/>
    </source>
</evidence>
<dbReference type="InterPro" id="IPR010065">
    <property type="entry name" value="AA_ABC_transptr_permease_3TM"/>
</dbReference>
<dbReference type="Proteomes" id="UP000593594">
    <property type="component" value="Chromosome"/>
</dbReference>
<dbReference type="InterPro" id="IPR000515">
    <property type="entry name" value="MetI-like"/>
</dbReference>
<evidence type="ECO:0000256" key="7">
    <source>
        <dbReference type="ARBA" id="ARBA00022989"/>
    </source>
</evidence>
<keyword evidence="3 9" id="KW-0813">Transport</keyword>
<keyword evidence="8 9" id="KW-0472">Membrane</keyword>
<name>A0A7S8HDU3_9HYPH</name>
<feature type="transmembrane region" description="Helical" evidence="9">
    <location>
        <begin position="271"/>
        <end position="291"/>
    </location>
</feature>
<protein>
    <submittedName>
        <fullName evidence="11">Amino acid ABC transporter permease</fullName>
    </submittedName>
</protein>
<gene>
    <name evidence="11" type="ORF">HW532_03595</name>
</gene>
<dbReference type="GO" id="GO:0022857">
    <property type="term" value="F:transmembrane transporter activity"/>
    <property type="evidence" value="ECO:0007669"/>
    <property type="project" value="InterPro"/>
</dbReference>
<dbReference type="GO" id="GO:0043190">
    <property type="term" value="C:ATP-binding cassette (ABC) transporter complex"/>
    <property type="evidence" value="ECO:0007669"/>
    <property type="project" value="InterPro"/>
</dbReference>
<feature type="transmembrane region" description="Helical" evidence="9">
    <location>
        <begin position="68"/>
        <end position="85"/>
    </location>
</feature>
<dbReference type="SUPFAM" id="SSF161098">
    <property type="entry name" value="MetI-like"/>
    <property type="match status" value="1"/>
</dbReference>
<dbReference type="Gene3D" id="1.10.3720.10">
    <property type="entry name" value="MetI-like"/>
    <property type="match status" value="1"/>
</dbReference>
<dbReference type="NCBIfam" id="TIGR01726">
    <property type="entry name" value="HEQRo_perm_3TM"/>
    <property type="match status" value="1"/>
</dbReference>
<comment type="similarity">
    <text evidence="2">Belongs to the binding-protein-dependent transport system permease family. HisMQ subfamily.</text>
</comment>
<sequence length="305" mass="33424">MLLFLFGVAVFTLIDLRGTGIGELLRPALGAPAESGLWGRFAMAVVLTTAIAFNIVVVNLLPRWSQVPVVWAELLFLFLAFFYSFDLSYEFIGRKIGFLITQGAFTTIYISLVSIAIASAIAMAAALAKMSNNAMAYGVATFYISFFRGLPLLMQIYLIYLGLPQLGFVVDPVPAGIAALSVCYGAYMAEIFRAGIQGVPPGQNEAARALGLKSGVTFRKIVLPQAMRLIVPPTGNQFIAMLKDSSLVSVVGVWELTFLARTQGRSEFKHLEMLITAALIYWVLSICFEMLQARLEAYYGRGERR</sequence>
<dbReference type="PANTHER" id="PTHR30614:SF0">
    <property type="entry name" value="L-CYSTINE TRANSPORT SYSTEM PERMEASE PROTEIN TCYL"/>
    <property type="match status" value="1"/>
</dbReference>
<feature type="domain" description="ABC transmembrane type-1" evidence="10">
    <location>
        <begin position="104"/>
        <end position="292"/>
    </location>
</feature>
<dbReference type="PANTHER" id="PTHR30614">
    <property type="entry name" value="MEMBRANE COMPONENT OF AMINO ACID ABC TRANSPORTER"/>
    <property type="match status" value="1"/>
</dbReference>
<evidence type="ECO:0000256" key="1">
    <source>
        <dbReference type="ARBA" id="ARBA00004429"/>
    </source>
</evidence>
<comment type="subcellular location">
    <subcellularLocation>
        <location evidence="1">Cell inner membrane</location>
        <topology evidence="1">Multi-pass membrane protein</topology>
    </subcellularLocation>
    <subcellularLocation>
        <location evidence="9">Cell membrane</location>
        <topology evidence="9">Multi-pass membrane protein</topology>
    </subcellularLocation>
</comment>
<proteinExistence type="inferred from homology"/>
<accession>A0A7S8HDU3</accession>
<evidence type="ECO:0000313" key="11">
    <source>
        <dbReference type="EMBL" id="QPC45162.1"/>
    </source>
</evidence>
<evidence type="ECO:0000313" key="12">
    <source>
        <dbReference type="Proteomes" id="UP000593594"/>
    </source>
</evidence>
<evidence type="ECO:0000256" key="6">
    <source>
        <dbReference type="ARBA" id="ARBA00022970"/>
    </source>
</evidence>
<evidence type="ECO:0000256" key="5">
    <source>
        <dbReference type="ARBA" id="ARBA00022692"/>
    </source>
</evidence>
<dbReference type="KEGG" id="kmn:HW532_03595"/>
<keyword evidence="7 9" id="KW-1133">Transmembrane helix</keyword>
<keyword evidence="6" id="KW-0029">Amino-acid transport</keyword>
<dbReference type="GO" id="GO:0006865">
    <property type="term" value="P:amino acid transport"/>
    <property type="evidence" value="ECO:0007669"/>
    <property type="project" value="UniProtKB-KW"/>
</dbReference>
<feature type="transmembrane region" description="Helical" evidence="9">
    <location>
        <begin position="140"/>
        <end position="160"/>
    </location>
</feature>
<evidence type="ECO:0000256" key="2">
    <source>
        <dbReference type="ARBA" id="ARBA00010072"/>
    </source>
</evidence>
<evidence type="ECO:0000256" key="8">
    <source>
        <dbReference type="ARBA" id="ARBA00023136"/>
    </source>
</evidence>
<dbReference type="Pfam" id="PF00528">
    <property type="entry name" value="BPD_transp_1"/>
    <property type="match status" value="1"/>
</dbReference>
<feature type="transmembrane region" description="Helical" evidence="9">
    <location>
        <begin position="41"/>
        <end position="61"/>
    </location>
</feature>
<dbReference type="InterPro" id="IPR043429">
    <property type="entry name" value="ArtM/GltK/GlnP/TcyL/YhdX-like"/>
</dbReference>
<organism evidence="11 12">
    <name type="scientific">Kaustia mangrovi</name>
    <dbReference type="NCBI Taxonomy" id="2593653"/>
    <lineage>
        <taxon>Bacteria</taxon>
        <taxon>Pseudomonadati</taxon>
        <taxon>Pseudomonadota</taxon>
        <taxon>Alphaproteobacteria</taxon>
        <taxon>Hyphomicrobiales</taxon>
        <taxon>Parvibaculaceae</taxon>
        <taxon>Kaustia</taxon>
    </lineage>
</organism>
<dbReference type="EMBL" id="CP058214">
    <property type="protein sequence ID" value="QPC45162.1"/>
    <property type="molecule type" value="Genomic_DNA"/>
</dbReference>
<feature type="transmembrane region" description="Helical" evidence="9">
    <location>
        <begin position="166"/>
        <end position="187"/>
    </location>
</feature>
<keyword evidence="12" id="KW-1185">Reference proteome</keyword>
<evidence type="ECO:0000256" key="4">
    <source>
        <dbReference type="ARBA" id="ARBA00022475"/>
    </source>
</evidence>
<dbReference type="PROSITE" id="PS50928">
    <property type="entry name" value="ABC_TM1"/>
    <property type="match status" value="1"/>
</dbReference>
<reference evidence="11 12" key="1">
    <citation type="submission" date="2020-06" db="EMBL/GenBank/DDBJ databases">
        <title>Genome sequence of 2 isolates from Red Sea Mangroves.</title>
        <authorList>
            <person name="Sefrji F."/>
            <person name="Michoud G."/>
            <person name="Merlino G."/>
            <person name="Daffonchio D."/>
        </authorList>
    </citation>
    <scope>NUCLEOTIDE SEQUENCE [LARGE SCALE GENOMIC DNA]</scope>
    <source>
        <strain evidence="11 12">R1DC25</strain>
    </source>
</reference>
<evidence type="ECO:0000259" key="10">
    <source>
        <dbReference type="PROSITE" id="PS50928"/>
    </source>
</evidence>
<evidence type="ECO:0000256" key="3">
    <source>
        <dbReference type="ARBA" id="ARBA00022448"/>
    </source>
</evidence>
<keyword evidence="5 9" id="KW-0812">Transmembrane</keyword>